<dbReference type="EMBL" id="CP154834">
    <property type="protein sequence ID" value="XAO73844.1"/>
    <property type="molecule type" value="Genomic_DNA"/>
</dbReference>
<gene>
    <name evidence="1" type="ORF">AAFP95_19390</name>
</gene>
<dbReference type="RefSeq" id="WP_294233005.1">
    <property type="nucleotide sequence ID" value="NZ_CP154834.1"/>
</dbReference>
<protein>
    <submittedName>
        <fullName evidence="1">Uncharacterized protein</fullName>
    </submittedName>
</protein>
<evidence type="ECO:0000313" key="2">
    <source>
        <dbReference type="Proteomes" id="UP001463665"/>
    </source>
</evidence>
<accession>A0AAU6WMQ3</accession>
<dbReference type="AlphaFoldDB" id="A0AAU6WMQ3"/>
<name>A0AAU6WMQ3_9FLAO</name>
<organism evidence="1 2">
    <name type="scientific">Chryseobacterium endophyticum</name>
    <dbReference type="NCBI Taxonomy" id="1854762"/>
    <lineage>
        <taxon>Bacteria</taxon>
        <taxon>Pseudomonadati</taxon>
        <taxon>Bacteroidota</taxon>
        <taxon>Flavobacteriia</taxon>
        <taxon>Flavobacteriales</taxon>
        <taxon>Weeksellaceae</taxon>
        <taxon>Chryseobacterium group</taxon>
        <taxon>Chryseobacterium</taxon>
    </lineage>
</organism>
<sequence length="61" mass="7403">MEKVNIILRKNVADFLNELVFNLFENDYFSNEESALHYVKKIYDFIESRLPLFTHKIHLKN</sequence>
<evidence type="ECO:0000313" key="1">
    <source>
        <dbReference type="EMBL" id="XAO73844.1"/>
    </source>
</evidence>
<proteinExistence type="predicted"/>
<dbReference type="Proteomes" id="UP001463665">
    <property type="component" value="Chromosome"/>
</dbReference>
<keyword evidence="2" id="KW-1185">Reference proteome</keyword>
<reference evidence="1 2" key="1">
    <citation type="submission" date="2024-04" db="EMBL/GenBank/DDBJ databases">
        <title>Genome sequencing and assembly of rice foliar adapted Chryseobacterium endophyticum OsEnb-ALM-A6.</title>
        <authorList>
            <person name="Kumar S."/>
            <person name="Javed M."/>
            <person name="Chouhan V."/>
            <person name="Charishma K."/>
            <person name="Patel A."/>
            <person name="Kumar M."/>
            <person name="Sahu K.P."/>
            <person name="Kumar A."/>
        </authorList>
    </citation>
    <scope>NUCLEOTIDE SEQUENCE [LARGE SCALE GENOMIC DNA]</scope>
    <source>
        <strain evidence="1 2">OsEnb-ALM-A6</strain>
    </source>
</reference>